<evidence type="ECO:0000313" key="14">
    <source>
        <dbReference type="Proteomes" id="UP000011758"/>
    </source>
</evidence>
<dbReference type="Proteomes" id="UP000011758">
    <property type="component" value="Unassembled WGS sequence"/>
</dbReference>
<dbReference type="GO" id="GO:0016829">
    <property type="term" value="F:lyase activity"/>
    <property type="evidence" value="ECO:0007669"/>
    <property type="project" value="UniProtKB-KW"/>
</dbReference>
<keyword evidence="8 11" id="KW-0456">Lyase</keyword>
<sequence>MLAKRIIPCLDIKQGKVVKGINFEGLKDVGDPVELAKEYDKQCADEIVFLDITASYEERGIMYEIIQRAANELSIPLCVGGGIRSIEDFRMILSKGADKVSVNSAAIRNPKLIREASLEFGVQCVVVAVDAKRKENSWDVYISGGRINTHKDLIEWVKECETLGAGEILLTSMDADGTRNGYDIDMLNAVCQAVSIPVIASGGCGDKEDIVEVFRKTNVDGALAASLFHYKEATIQDVKEECEKAHIPVRRV</sequence>
<evidence type="ECO:0000256" key="11">
    <source>
        <dbReference type="HAMAP-Rule" id="MF_01013"/>
    </source>
</evidence>
<organism evidence="13 14">
    <name type="scientific">Eggerthia catenaformis OT 569 = DSM 20559</name>
    <dbReference type="NCBI Taxonomy" id="999415"/>
    <lineage>
        <taxon>Bacteria</taxon>
        <taxon>Bacillati</taxon>
        <taxon>Bacillota</taxon>
        <taxon>Erysipelotrichia</taxon>
        <taxon>Erysipelotrichales</taxon>
        <taxon>Coprobacillaceae</taxon>
        <taxon>Eggerthia</taxon>
    </lineage>
</organism>
<gene>
    <name evidence="11" type="primary">hisF</name>
    <name evidence="13" type="ORF">HMPREF9943_01328</name>
</gene>
<comment type="subunit">
    <text evidence="4 11">Heterodimer of HisH and HisF.</text>
</comment>
<dbReference type="CDD" id="cd04731">
    <property type="entry name" value="HisF"/>
    <property type="match status" value="1"/>
</dbReference>
<dbReference type="InterPro" id="IPR004651">
    <property type="entry name" value="HisF"/>
</dbReference>
<dbReference type="PANTHER" id="PTHR21235:SF2">
    <property type="entry name" value="IMIDAZOLE GLYCEROL PHOSPHATE SYNTHASE HISHF"/>
    <property type="match status" value="1"/>
</dbReference>
<evidence type="ECO:0000313" key="13">
    <source>
        <dbReference type="EMBL" id="EMD16402.1"/>
    </source>
</evidence>
<comment type="function">
    <text evidence="9 11">IGPS catalyzes the conversion of PRFAR and glutamine to IGP, AICAR and glutamate. The HisF subunit catalyzes the cyclization activity that produces IGP and AICAR from PRFAR using the ammonia provided by the HisH subunit.</text>
</comment>
<evidence type="ECO:0000256" key="4">
    <source>
        <dbReference type="ARBA" id="ARBA00011152"/>
    </source>
</evidence>
<evidence type="ECO:0000256" key="5">
    <source>
        <dbReference type="ARBA" id="ARBA00022490"/>
    </source>
</evidence>
<keyword evidence="14" id="KW-1185">Reference proteome</keyword>
<dbReference type="GO" id="GO:0005737">
    <property type="term" value="C:cytoplasm"/>
    <property type="evidence" value="ECO:0007669"/>
    <property type="project" value="UniProtKB-SubCell"/>
</dbReference>
<dbReference type="Gene3D" id="3.20.20.70">
    <property type="entry name" value="Aldolase class I"/>
    <property type="match status" value="1"/>
</dbReference>
<comment type="similarity">
    <text evidence="3 11 12">Belongs to the HisA/HisF family.</text>
</comment>
<name>M2P7V3_9FIRM</name>
<dbReference type="NCBIfam" id="TIGR00735">
    <property type="entry name" value="hisF"/>
    <property type="match status" value="1"/>
</dbReference>
<dbReference type="EMBL" id="AGEJ01000021">
    <property type="protein sequence ID" value="EMD16402.1"/>
    <property type="molecule type" value="Genomic_DNA"/>
</dbReference>
<evidence type="ECO:0000256" key="9">
    <source>
        <dbReference type="ARBA" id="ARBA00025475"/>
    </source>
</evidence>
<comment type="catalytic activity">
    <reaction evidence="10 11">
        <text>5-[(5-phospho-1-deoxy-D-ribulos-1-ylimino)methylamino]-1-(5-phospho-beta-D-ribosyl)imidazole-4-carboxamide + L-glutamine = D-erythro-1-(imidazol-4-yl)glycerol 3-phosphate + 5-amino-1-(5-phospho-beta-D-ribosyl)imidazole-4-carboxamide + L-glutamate + H(+)</text>
        <dbReference type="Rhea" id="RHEA:24793"/>
        <dbReference type="ChEBI" id="CHEBI:15378"/>
        <dbReference type="ChEBI" id="CHEBI:29985"/>
        <dbReference type="ChEBI" id="CHEBI:58278"/>
        <dbReference type="ChEBI" id="CHEBI:58359"/>
        <dbReference type="ChEBI" id="CHEBI:58475"/>
        <dbReference type="ChEBI" id="CHEBI:58525"/>
        <dbReference type="EC" id="4.3.2.10"/>
    </reaction>
</comment>
<keyword evidence="6 11" id="KW-0028">Amino-acid biosynthesis</keyword>
<evidence type="ECO:0000256" key="2">
    <source>
        <dbReference type="ARBA" id="ARBA00005091"/>
    </source>
</evidence>
<protein>
    <recommendedName>
        <fullName evidence="11">Imidazole glycerol phosphate synthase subunit HisF</fullName>
        <ecNumber evidence="11">4.3.2.10</ecNumber>
    </recommendedName>
    <alternativeName>
        <fullName evidence="11">IGP synthase cyclase subunit</fullName>
    </alternativeName>
    <alternativeName>
        <fullName evidence="11">IGP synthase subunit HisF</fullName>
    </alternativeName>
    <alternativeName>
        <fullName evidence="11">ImGP synthase subunit HisF</fullName>
        <shortName evidence="11">IGPS subunit HisF</shortName>
    </alternativeName>
</protein>
<proteinExistence type="inferred from homology"/>
<dbReference type="SUPFAM" id="SSF51366">
    <property type="entry name" value="Ribulose-phoshate binding barrel"/>
    <property type="match status" value="1"/>
</dbReference>
<evidence type="ECO:0000256" key="12">
    <source>
        <dbReference type="RuleBase" id="RU003657"/>
    </source>
</evidence>
<accession>M2P7V3</accession>
<dbReference type="OrthoDB" id="9781903at2"/>
<evidence type="ECO:0000256" key="3">
    <source>
        <dbReference type="ARBA" id="ARBA00009667"/>
    </source>
</evidence>
<dbReference type="AlphaFoldDB" id="M2P7V3"/>
<dbReference type="InterPro" id="IPR050064">
    <property type="entry name" value="IGPS_HisA/HisF"/>
</dbReference>
<evidence type="ECO:0000256" key="1">
    <source>
        <dbReference type="ARBA" id="ARBA00004496"/>
    </source>
</evidence>
<dbReference type="FunFam" id="3.20.20.70:FF:000006">
    <property type="entry name" value="Imidazole glycerol phosphate synthase subunit HisF"/>
    <property type="match status" value="1"/>
</dbReference>
<dbReference type="EC" id="4.3.2.10" evidence="11"/>
<feature type="active site" evidence="11">
    <location>
        <position position="11"/>
    </location>
</feature>
<keyword evidence="7 11" id="KW-0368">Histidine biosynthesis</keyword>
<dbReference type="InterPro" id="IPR011060">
    <property type="entry name" value="RibuloseP-bd_barrel"/>
</dbReference>
<dbReference type="PANTHER" id="PTHR21235">
    <property type="entry name" value="IMIDAZOLE GLYCEROL PHOSPHATE SYNTHASE SUBUNIT HISF/H IGP SYNTHASE SUBUNIT HISF/H"/>
    <property type="match status" value="1"/>
</dbReference>
<dbReference type="GO" id="GO:0000107">
    <property type="term" value="F:imidazoleglycerol-phosphate synthase activity"/>
    <property type="evidence" value="ECO:0007669"/>
    <property type="project" value="UniProtKB-UniRule"/>
</dbReference>
<reference evidence="13 14" key="1">
    <citation type="submission" date="2013-02" db="EMBL/GenBank/DDBJ databases">
        <title>The Genome Sequence of Lactobacillus catenaformis F0143.</title>
        <authorList>
            <consortium name="The Broad Institute Genome Sequencing Platform"/>
            <person name="Earl A."/>
            <person name="Ward D."/>
            <person name="Feldgarden M."/>
            <person name="Gevers D."/>
            <person name="Izard J."/>
            <person name="Blanton J.M."/>
            <person name="Mathney J."/>
            <person name="Dewhirst F.E."/>
            <person name="Young S.K."/>
            <person name="Zeng Q."/>
            <person name="Gargeya S."/>
            <person name="Fitzgerald M."/>
            <person name="Haas B."/>
            <person name="Abouelleil A."/>
            <person name="Alvarado L."/>
            <person name="Arachchi H.M."/>
            <person name="Berlin A."/>
            <person name="Chapman S.B."/>
            <person name="Gearin G."/>
            <person name="Goldberg J."/>
            <person name="Griggs A."/>
            <person name="Gujja S."/>
            <person name="Hansen M."/>
            <person name="Heiman D."/>
            <person name="Howarth C."/>
            <person name="Larimer J."/>
            <person name="Lui A."/>
            <person name="MacDonald P.J.P."/>
            <person name="McCowen C."/>
            <person name="Montmayeur A."/>
            <person name="Murphy C."/>
            <person name="Neiman D."/>
            <person name="Pearson M."/>
            <person name="Priest M."/>
            <person name="Roberts A."/>
            <person name="Saif S."/>
            <person name="Shea T."/>
            <person name="Sisk P."/>
            <person name="Stolte C."/>
            <person name="Sykes S."/>
            <person name="Wortman J."/>
            <person name="Nusbaum C."/>
            <person name="Birren B."/>
        </authorList>
    </citation>
    <scope>NUCLEOTIDE SEQUENCE [LARGE SCALE GENOMIC DNA]</scope>
    <source>
        <strain evidence="13 14">OT 569</strain>
    </source>
</reference>
<dbReference type="RefSeq" id="WP_004803313.1">
    <property type="nucleotide sequence ID" value="NZ_AUGJ01000013.1"/>
</dbReference>
<feature type="active site" evidence="11">
    <location>
        <position position="130"/>
    </location>
</feature>
<comment type="caution">
    <text evidence="13">The sequence shown here is derived from an EMBL/GenBank/DDBJ whole genome shotgun (WGS) entry which is preliminary data.</text>
</comment>
<dbReference type="UniPathway" id="UPA00031">
    <property type="reaction ID" value="UER00010"/>
</dbReference>
<evidence type="ECO:0000256" key="7">
    <source>
        <dbReference type="ARBA" id="ARBA00023102"/>
    </source>
</evidence>
<dbReference type="HAMAP" id="MF_01013">
    <property type="entry name" value="HisF"/>
    <property type="match status" value="1"/>
</dbReference>
<dbReference type="eggNOG" id="COG0107">
    <property type="taxonomic scope" value="Bacteria"/>
</dbReference>
<keyword evidence="5 11" id="KW-0963">Cytoplasm</keyword>
<comment type="pathway">
    <text evidence="2 11">Amino-acid biosynthesis; L-histidine biosynthesis; L-histidine from 5-phospho-alpha-D-ribose 1-diphosphate: step 5/9.</text>
</comment>
<dbReference type="STRING" id="999415.HMPREF9943_01328"/>
<dbReference type="InterPro" id="IPR013785">
    <property type="entry name" value="Aldolase_TIM"/>
</dbReference>
<evidence type="ECO:0000256" key="6">
    <source>
        <dbReference type="ARBA" id="ARBA00022605"/>
    </source>
</evidence>
<dbReference type="GO" id="GO:0000105">
    <property type="term" value="P:L-histidine biosynthetic process"/>
    <property type="evidence" value="ECO:0007669"/>
    <property type="project" value="UniProtKB-UniRule"/>
</dbReference>
<dbReference type="Pfam" id="PF00977">
    <property type="entry name" value="His_biosynth"/>
    <property type="match status" value="1"/>
</dbReference>
<evidence type="ECO:0000256" key="10">
    <source>
        <dbReference type="ARBA" id="ARBA00047838"/>
    </source>
</evidence>
<comment type="subcellular location">
    <subcellularLocation>
        <location evidence="1 11">Cytoplasm</location>
    </subcellularLocation>
</comment>
<dbReference type="PATRIC" id="fig|999415.3.peg.1347"/>
<evidence type="ECO:0000256" key="8">
    <source>
        <dbReference type="ARBA" id="ARBA00023239"/>
    </source>
</evidence>
<dbReference type="InterPro" id="IPR006062">
    <property type="entry name" value="His_biosynth"/>
</dbReference>